<dbReference type="Proteomes" id="UP001187192">
    <property type="component" value="Unassembled WGS sequence"/>
</dbReference>
<accession>A0AA88DF04</accession>
<protein>
    <submittedName>
        <fullName evidence="2">Uncharacterized protein</fullName>
    </submittedName>
</protein>
<proteinExistence type="predicted"/>
<name>A0AA88DF04_FICCA</name>
<dbReference type="EMBL" id="BTGU01000043">
    <property type="protein sequence ID" value="GMN52722.1"/>
    <property type="molecule type" value="Genomic_DNA"/>
</dbReference>
<evidence type="ECO:0000313" key="3">
    <source>
        <dbReference type="Proteomes" id="UP001187192"/>
    </source>
</evidence>
<gene>
    <name evidence="2" type="ORF">TIFTF001_021874</name>
</gene>
<keyword evidence="3" id="KW-1185">Reference proteome</keyword>
<evidence type="ECO:0000313" key="2">
    <source>
        <dbReference type="EMBL" id="GMN52722.1"/>
    </source>
</evidence>
<reference evidence="2" key="1">
    <citation type="submission" date="2023-07" db="EMBL/GenBank/DDBJ databases">
        <title>draft genome sequence of fig (Ficus carica).</title>
        <authorList>
            <person name="Takahashi T."/>
            <person name="Nishimura K."/>
        </authorList>
    </citation>
    <scope>NUCLEOTIDE SEQUENCE</scope>
</reference>
<organism evidence="2 3">
    <name type="scientific">Ficus carica</name>
    <name type="common">Common fig</name>
    <dbReference type="NCBI Taxonomy" id="3494"/>
    <lineage>
        <taxon>Eukaryota</taxon>
        <taxon>Viridiplantae</taxon>
        <taxon>Streptophyta</taxon>
        <taxon>Embryophyta</taxon>
        <taxon>Tracheophyta</taxon>
        <taxon>Spermatophyta</taxon>
        <taxon>Magnoliopsida</taxon>
        <taxon>eudicotyledons</taxon>
        <taxon>Gunneridae</taxon>
        <taxon>Pentapetalae</taxon>
        <taxon>rosids</taxon>
        <taxon>fabids</taxon>
        <taxon>Rosales</taxon>
        <taxon>Moraceae</taxon>
        <taxon>Ficeae</taxon>
        <taxon>Ficus</taxon>
    </lineage>
</organism>
<sequence>MHMLWSLQSSLGKSSRQRWRSFMKLLRPLPPPHRQRSEKHTSSRDWDQAREPQLAGDRDCDQ</sequence>
<dbReference type="AlphaFoldDB" id="A0AA88DF04"/>
<feature type="compositionally biased region" description="Basic and acidic residues" evidence="1">
    <location>
        <begin position="38"/>
        <end position="62"/>
    </location>
</feature>
<evidence type="ECO:0000256" key="1">
    <source>
        <dbReference type="SAM" id="MobiDB-lite"/>
    </source>
</evidence>
<comment type="caution">
    <text evidence="2">The sequence shown here is derived from an EMBL/GenBank/DDBJ whole genome shotgun (WGS) entry which is preliminary data.</text>
</comment>
<feature type="region of interest" description="Disordered" evidence="1">
    <location>
        <begin position="22"/>
        <end position="62"/>
    </location>
</feature>